<dbReference type="Proteomes" id="UP001259803">
    <property type="component" value="Unassembled WGS sequence"/>
</dbReference>
<evidence type="ECO:0000313" key="2">
    <source>
        <dbReference type="Proteomes" id="UP001259803"/>
    </source>
</evidence>
<sequence>MRGDLRADRVAVTGFVGEEGAAVRHGVEQGICLLAIARLPFGQVHLDRQTPTSDQCVDPASAW</sequence>
<gene>
    <name evidence="1" type="ORF">RM533_13610</name>
</gene>
<dbReference type="EMBL" id="JAVRHS010000031">
    <property type="protein sequence ID" value="MDT0577192.1"/>
    <property type="molecule type" value="Genomic_DNA"/>
</dbReference>
<accession>A0ABU2ZKT0</accession>
<name>A0ABU2ZKT0_9SPHN</name>
<feature type="non-terminal residue" evidence="1">
    <location>
        <position position="63"/>
    </location>
</feature>
<organism evidence="1 2">
    <name type="scientific">Croceicoccus esteveae</name>
    <dbReference type="NCBI Taxonomy" id="3075597"/>
    <lineage>
        <taxon>Bacteria</taxon>
        <taxon>Pseudomonadati</taxon>
        <taxon>Pseudomonadota</taxon>
        <taxon>Alphaproteobacteria</taxon>
        <taxon>Sphingomonadales</taxon>
        <taxon>Erythrobacteraceae</taxon>
        <taxon>Croceicoccus</taxon>
    </lineage>
</organism>
<proteinExistence type="predicted"/>
<reference evidence="1 2" key="1">
    <citation type="submission" date="2023-09" db="EMBL/GenBank/DDBJ databases">
        <authorList>
            <person name="Rey-Velasco X."/>
        </authorList>
    </citation>
    <scope>NUCLEOTIDE SEQUENCE [LARGE SCALE GENOMIC DNA]</scope>
    <source>
        <strain evidence="1 2">F390</strain>
    </source>
</reference>
<protein>
    <submittedName>
        <fullName evidence="1">Uncharacterized protein</fullName>
    </submittedName>
</protein>
<keyword evidence="2" id="KW-1185">Reference proteome</keyword>
<comment type="caution">
    <text evidence="1">The sequence shown here is derived from an EMBL/GenBank/DDBJ whole genome shotgun (WGS) entry which is preliminary data.</text>
</comment>
<evidence type="ECO:0000313" key="1">
    <source>
        <dbReference type="EMBL" id="MDT0577192.1"/>
    </source>
</evidence>